<reference evidence="1" key="3">
    <citation type="submission" date="2025-09" db="UniProtKB">
        <authorList>
            <consortium name="Ensembl"/>
        </authorList>
    </citation>
    <scope>IDENTIFICATION</scope>
</reference>
<dbReference type="PANTHER" id="PTHR45913:SF19">
    <property type="entry name" value="LOW QUALITY PROTEIN: ZINC FINGER BED DOMAIN-CONTAINING PROTEIN 5-LIKE"/>
    <property type="match status" value="1"/>
</dbReference>
<protein>
    <submittedName>
        <fullName evidence="1">Uncharacterized protein</fullName>
    </submittedName>
</protein>
<organism evidence="1 2">
    <name type="scientific">Erpetoichthys calabaricus</name>
    <name type="common">Rope fish</name>
    <name type="synonym">Calamoichthys calabaricus</name>
    <dbReference type="NCBI Taxonomy" id="27687"/>
    <lineage>
        <taxon>Eukaryota</taxon>
        <taxon>Metazoa</taxon>
        <taxon>Chordata</taxon>
        <taxon>Craniata</taxon>
        <taxon>Vertebrata</taxon>
        <taxon>Euteleostomi</taxon>
        <taxon>Actinopterygii</taxon>
        <taxon>Polypteriformes</taxon>
        <taxon>Polypteridae</taxon>
        <taxon>Erpetoichthys</taxon>
    </lineage>
</organism>
<sequence>MSCREKIRKWKEDYTEYGFTKTIIDGVDRPQCVLYNAIFSNSNLKSSNLGEHFQVKHGGNMREGNDLNSFKAKRACYDIKETLPKLGFAPVDKPLLLASFKVAYEVAKMKKPHTVAETLIKPCVLHIVKTILGAEAARKVQQIPLSNNVIRSRVDDIGADILDQVVSDIKVSSVKISIQLDESTDIDNCSQLIVFIRYVKGNVIEEEFLFCKSLETTTTARDIFNTVKRNRSGFVTLVRNEVPEVTVTHCILHRQALVSKTLPVTLKNVMDSCVKIINFIRGRALNHRLFKAFCSELNDDASILLFHTEVRWLSRARVLTRFFQLRKEIQQFLREQKCDLLHSFEFPYFTPLLAYLADIFQHLNDLNCSIQGKESNIVTACDKLHAFRNKLLLWSLRIQNKNFANFPSLDEVIVECSSLNFKDSVKEEISQHLESLKESFDGYFCPGDLEESETWIVNPFAFKLEKMRDEDEDKAHLIEMQACQAMKLLYESSSLKTFWCSVQTRYSTLAKRALKSFESESGFSSLLYIKNKYRNALNPENDLRISLTHKEPRFEEII</sequence>
<accession>A0A8C4TCW7</accession>
<name>A0A8C4TCW7_ERPCA</name>
<proteinExistence type="predicted"/>
<reference evidence="1" key="1">
    <citation type="submission" date="2021-06" db="EMBL/GenBank/DDBJ databases">
        <authorList>
            <consortium name="Wellcome Sanger Institute Data Sharing"/>
        </authorList>
    </citation>
    <scope>NUCLEOTIDE SEQUENCE [LARGE SCALE GENOMIC DNA]</scope>
</reference>
<reference evidence="1" key="2">
    <citation type="submission" date="2025-08" db="UniProtKB">
        <authorList>
            <consortium name="Ensembl"/>
        </authorList>
    </citation>
    <scope>IDENTIFICATION</scope>
</reference>
<evidence type="ECO:0000313" key="1">
    <source>
        <dbReference type="Ensembl" id="ENSECRP00000030759.1"/>
    </source>
</evidence>
<dbReference type="SUPFAM" id="SSF53098">
    <property type="entry name" value="Ribonuclease H-like"/>
    <property type="match status" value="1"/>
</dbReference>
<keyword evidence="2" id="KW-1185">Reference proteome</keyword>
<dbReference type="Proteomes" id="UP000694620">
    <property type="component" value="Chromosome 8"/>
</dbReference>
<dbReference type="InterPro" id="IPR012337">
    <property type="entry name" value="RNaseH-like_sf"/>
</dbReference>
<dbReference type="AlphaFoldDB" id="A0A8C4TCW7"/>
<dbReference type="GeneTree" id="ENSGT00940000163112"/>
<dbReference type="Ensembl" id="ENSECRT00000031407.1">
    <property type="protein sequence ID" value="ENSECRP00000030759.1"/>
    <property type="gene ID" value="ENSECRG00000020872.1"/>
</dbReference>
<dbReference type="PANTHER" id="PTHR45913">
    <property type="entry name" value="EPM2A-INTERACTING PROTEIN 1"/>
    <property type="match status" value="1"/>
</dbReference>
<evidence type="ECO:0000313" key="2">
    <source>
        <dbReference type="Proteomes" id="UP000694620"/>
    </source>
</evidence>